<sequence>MPARYSAILRNMGMARSKWGRGGLHQPPLSLGRAKFGGQKLVAVMKIEGLPGWHHRGSSAHLISKQAPQLSPSLNSAVLSAAVSTPYPWLYRFP</sequence>
<protein>
    <submittedName>
        <fullName evidence="1">Uncharacterized protein</fullName>
    </submittedName>
</protein>
<dbReference type="Gramene" id="NC6G0257990.1">
    <property type="protein sequence ID" value="NC6G0257990.1:cds"/>
    <property type="gene ID" value="NC6G0257990"/>
</dbReference>
<proteinExistence type="predicted"/>
<evidence type="ECO:0000313" key="1">
    <source>
        <dbReference type="EMBL" id="VVW50176.1"/>
    </source>
</evidence>
<name>A0A5K1EGG0_9MAGN</name>
<dbReference type="AlphaFoldDB" id="A0A5K1EGG0"/>
<accession>A0A5K1EGG0</accession>
<organism evidence="1">
    <name type="scientific">Nymphaea colorata</name>
    <name type="common">pocket water lily</name>
    <dbReference type="NCBI Taxonomy" id="210225"/>
    <lineage>
        <taxon>Eukaryota</taxon>
        <taxon>Viridiplantae</taxon>
        <taxon>Streptophyta</taxon>
        <taxon>Embryophyta</taxon>
        <taxon>Tracheophyta</taxon>
        <taxon>Spermatophyta</taxon>
        <taxon>Magnoliopsida</taxon>
        <taxon>Nymphaeales</taxon>
        <taxon>Nymphaeaceae</taxon>
        <taxon>Nymphaea</taxon>
    </lineage>
</organism>
<reference evidence="1" key="1">
    <citation type="submission" date="2019-09" db="EMBL/GenBank/DDBJ databases">
        <authorList>
            <person name="Zhang L."/>
        </authorList>
    </citation>
    <scope>NUCLEOTIDE SEQUENCE</scope>
</reference>
<gene>
    <name evidence="1" type="ORF">NYM_LOCUS22344</name>
</gene>
<dbReference type="EMBL" id="LR721784">
    <property type="protein sequence ID" value="VVW50176.1"/>
    <property type="molecule type" value="Genomic_DNA"/>
</dbReference>